<dbReference type="EMBL" id="JABCKV010000008">
    <property type="protein sequence ID" value="KAG5647633.1"/>
    <property type="molecule type" value="Genomic_DNA"/>
</dbReference>
<evidence type="ECO:0000313" key="2">
    <source>
        <dbReference type="Proteomes" id="UP000775547"/>
    </source>
</evidence>
<keyword evidence="2" id="KW-1185">Reference proteome</keyword>
<accession>A0A9P7GCP7</accession>
<dbReference type="Proteomes" id="UP000775547">
    <property type="component" value="Unassembled WGS sequence"/>
</dbReference>
<gene>
    <name evidence="1" type="ORF">DXG03_008986</name>
</gene>
<comment type="caution">
    <text evidence="1">The sequence shown here is derived from an EMBL/GenBank/DDBJ whole genome shotgun (WGS) entry which is preliminary data.</text>
</comment>
<sequence>MAVPKHTGKGVEHGKEVSWQRTSIGTNTDCFGPYATIDFDDVLVREMGMELRELGYASFE</sequence>
<dbReference type="AlphaFoldDB" id="A0A9P7GCP7"/>
<proteinExistence type="predicted"/>
<protein>
    <submittedName>
        <fullName evidence="1">Uncharacterized protein</fullName>
    </submittedName>
</protein>
<reference evidence="1" key="1">
    <citation type="submission" date="2020-07" db="EMBL/GenBank/DDBJ databases">
        <authorList>
            <person name="Nieuwenhuis M."/>
            <person name="Van De Peppel L.J.J."/>
        </authorList>
    </citation>
    <scope>NUCLEOTIDE SEQUENCE</scope>
    <source>
        <strain evidence="1">AP01</strain>
        <tissue evidence="1">Mycelium</tissue>
    </source>
</reference>
<organism evidence="1 2">
    <name type="scientific">Asterophora parasitica</name>
    <dbReference type="NCBI Taxonomy" id="117018"/>
    <lineage>
        <taxon>Eukaryota</taxon>
        <taxon>Fungi</taxon>
        <taxon>Dikarya</taxon>
        <taxon>Basidiomycota</taxon>
        <taxon>Agaricomycotina</taxon>
        <taxon>Agaricomycetes</taxon>
        <taxon>Agaricomycetidae</taxon>
        <taxon>Agaricales</taxon>
        <taxon>Tricholomatineae</taxon>
        <taxon>Lyophyllaceae</taxon>
        <taxon>Asterophora</taxon>
    </lineage>
</organism>
<evidence type="ECO:0000313" key="1">
    <source>
        <dbReference type="EMBL" id="KAG5647633.1"/>
    </source>
</evidence>
<name>A0A9P7GCP7_9AGAR</name>
<reference evidence="1" key="2">
    <citation type="submission" date="2021-10" db="EMBL/GenBank/DDBJ databases">
        <title>Phylogenomics reveals ancestral predisposition of the termite-cultivated fungus Termitomyces towards a domesticated lifestyle.</title>
        <authorList>
            <person name="Auxier B."/>
            <person name="Grum-Grzhimaylo A."/>
            <person name="Cardenas M.E."/>
            <person name="Lodge J.D."/>
            <person name="Laessoe T."/>
            <person name="Pedersen O."/>
            <person name="Smith M.E."/>
            <person name="Kuyper T.W."/>
            <person name="Franco-Molano E.A."/>
            <person name="Baroni T.J."/>
            <person name="Aanen D.K."/>
        </authorList>
    </citation>
    <scope>NUCLEOTIDE SEQUENCE</scope>
    <source>
        <strain evidence="1">AP01</strain>
        <tissue evidence="1">Mycelium</tissue>
    </source>
</reference>